<sequence>MAPTLYIAHDTCSRATQLIANELNLDLDLVHFDVAGKTTSNGDDFAAVNPLLYVPCLKLDNETKDIVSETKDIVSETIVICSYFADQHPEAGLIPAAGTLERVKYDQVLVQLATEIAQKHIPLMRKLMTPEGIEFHSNKLKNAYKLLDDRLAVNPYLFGEKLTVADAYVWGTLWNSRSGVDISHLKNIAAWRERLEARPAAVKTLKDEAEIVALHKAKIAVSSA</sequence>
<dbReference type="InterPro" id="IPR004046">
    <property type="entry name" value="GST_C"/>
</dbReference>
<keyword evidence="5" id="KW-1185">Reference proteome</keyword>
<dbReference type="GeneID" id="300577998"/>
<evidence type="ECO:0000259" key="2">
    <source>
        <dbReference type="PROSITE" id="PS50404"/>
    </source>
</evidence>
<dbReference type="SFLD" id="SFLDS00019">
    <property type="entry name" value="Glutathione_Transferase_(cytos"/>
    <property type="match status" value="1"/>
</dbReference>
<dbReference type="Proteomes" id="UP001642720">
    <property type="component" value="Unassembled WGS sequence"/>
</dbReference>
<gene>
    <name evidence="4" type="ORF">CCMA1212_006319</name>
</gene>
<evidence type="ECO:0000259" key="3">
    <source>
        <dbReference type="PROSITE" id="PS50405"/>
    </source>
</evidence>
<dbReference type="Gene3D" id="3.40.30.10">
    <property type="entry name" value="Glutaredoxin"/>
    <property type="match status" value="1"/>
</dbReference>
<dbReference type="SUPFAM" id="SSF52833">
    <property type="entry name" value="Thioredoxin-like"/>
    <property type="match status" value="1"/>
</dbReference>
<dbReference type="SUPFAM" id="SSF47616">
    <property type="entry name" value="GST C-terminal domain-like"/>
    <property type="match status" value="1"/>
</dbReference>
<evidence type="ECO:0000256" key="1">
    <source>
        <dbReference type="ARBA" id="ARBA00007409"/>
    </source>
</evidence>
<dbReference type="PANTHER" id="PTHR44051">
    <property type="entry name" value="GLUTATHIONE S-TRANSFERASE-RELATED"/>
    <property type="match status" value="1"/>
</dbReference>
<dbReference type="PANTHER" id="PTHR44051:SF8">
    <property type="entry name" value="GLUTATHIONE S-TRANSFERASE GSTA"/>
    <property type="match status" value="1"/>
</dbReference>
<accession>A0ABY2H095</accession>
<evidence type="ECO:0000313" key="5">
    <source>
        <dbReference type="Proteomes" id="UP001642720"/>
    </source>
</evidence>
<dbReference type="InterPro" id="IPR040079">
    <property type="entry name" value="Glutathione_S-Trfase"/>
</dbReference>
<dbReference type="EMBL" id="PPTA01000008">
    <property type="protein sequence ID" value="TFB01655.1"/>
    <property type="molecule type" value="Genomic_DNA"/>
</dbReference>
<proteinExistence type="inferred from homology"/>
<evidence type="ECO:0000313" key="4">
    <source>
        <dbReference type="EMBL" id="TFB01655.1"/>
    </source>
</evidence>
<feature type="domain" description="GST C-terminal" evidence="3">
    <location>
        <begin position="98"/>
        <end position="219"/>
    </location>
</feature>
<comment type="caution">
    <text evidence="4">The sequence shown here is derived from an EMBL/GenBank/DDBJ whole genome shotgun (WGS) entry which is preliminary data.</text>
</comment>
<reference evidence="4 5" key="1">
    <citation type="submission" date="2018-01" db="EMBL/GenBank/DDBJ databases">
        <title>Genome characterization of the sugarcane-associated fungus Trichoderma ghanense CCMA-1212 and their application in lignocelulose bioconversion.</title>
        <authorList>
            <person name="Steindorff A.S."/>
            <person name="Mendes T.D."/>
            <person name="Vilela E.S.D."/>
            <person name="Rodrigues D.S."/>
            <person name="Formighieri E.F."/>
            <person name="Melo I.S."/>
            <person name="Favaro L.C.L."/>
        </authorList>
    </citation>
    <scope>NUCLEOTIDE SEQUENCE [LARGE SCALE GENOMIC DNA]</scope>
    <source>
        <strain evidence="4 5">CCMA-1212</strain>
    </source>
</reference>
<dbReference type="PROSITE" id="PS50404">
    <property type="entry name" value="GST_NTER"/>
    <property type="match status" value="1"/>
</dbReference>
<dbReference type="InterPro" id="IPR036282">
    <property type="entry name" value="Glutathione-S-Trfase_C_sf"/>
</dbReference>
<dbReference type="RefSeq" id="XP_073557856.1">
    <property type="nucleotide sequence ID" value="XM_073703548.1"/>
</dbReference>
<dbReference type="InterPro" id="IPR036249">
    <property type="entry name" value="Thioredoxin-like_sf"/>
</dbReference>
<feature type="domain" description="GST N-terminal" evidence="2">
    <location>
        <begin position="1"/>
        <end position="92"/>
    </location>
</feature>
<dbReference type="PROSITE" id="PS50405">
    <property type="entry name" value="GST_CTER"/>
    <property type="match status" value="1"/>
</dbReference>
<organism evidence="4 5">
    <name type="scientific">Trichoderma ghanense</name>
    <dbReference type="NCBI Taxonomy" id="65468"/>
    <lineage>
        <taxon>Eukaryota</taxon>
        <taxon>Fungi</taxon>
        <taxon>Dikarya</taxon>
        <taxon>Ascomycota</taxon>
        <taxon>Pezizomycotina</taxon>
        <taxon>Sordariomycetes</taxon>
        <taxon>Hypocreomycetidae</taxon>
        <taxon>Hypocreales</taxon>
        <taxon>Hypocreaceae</taxon>
        <taxon>Trichoderma</taxon>
    </lineage>
</organism>
<comment type="similarity">
    <text evidence="1">Belongs to the GST superfamily.</text>
</comment>
<dbReference type="Pfam" id="PF13409">
    <property type="entry name" value="GST_N_2"/>
    <property type="match status" value="1"/>
</dbReference>
<name>A0ABY2H095_9HYPO</name>
<dbReference type="InterPro" id="IPR004045">
    <property type="entry name" value="Glutathione_S-Trfase_N"/>
</dbReference>
<dbReference type="Pfam" id="PF00043">
    <property type="entry name" value="GST_C"/>
    <property type="match status" value="1"/>
</dbReference>
<protein>
    <submittedName>
        <fullName evidence="4">Glutathione S-transferase GST-6.0</fullName>
    </submittedName>
</protein>
<dbReference type="InterPro" id="IPR010987">
    <property type="entry name" value="Glutathione-S-Trfase_C-like"/>
</dbReference>
<dbReference type="Gene3D" id="1.20.1050.10">
    <property type="match status" value="1"/>
</dbReference>